<gene>
    <name evidence="2" type="ORF">O3P69_004923</name>
</gene>
<comment type="caution">
    <text evidence="2">The sequence shown here is derived from an EMBL/GenBank/DDBJ whole genome shotgun (WGS) entry which is preliminary data.</text>
</comment>
<evidence type="ECO:0000313" key="2">
    <source>
        <dbReference type="EMBL" id="KAK8397487.1"/>
    </source>
</evidence>
<feature type="region of interest" description="Disordered" evidence="1">
    <location>
        <begin position="533"/>
        <end position="558"/>
    </location>
</feature>
<feature type="region of interest" description="Disordered" evidence="1">
    <location>
        <begin position="407"/>
        <end position="451"/>
    </location>
</feature>
<organism evidence="2 3">
    <name type="scientific">Scylla paramamosain</name>
    <name type="common">Mud crab</name>
    <dbReference type="NCBI Taxonomy" id="85552"/>
    <lineage>
        <taxon>Eukaryota</taxon>
        <taxon>Metazoa</taxon>
        <taxon>Ecdysozoa</taxon>
        <taxon>Arthropoda</taxon>
        <taxon>Crustacea</taxon>
        <taxon>Multicrustacea</taxon>
        <taxon>Malacostraca</taxon>
        <taxon>Eumalacostraca</taxon>
        <taxon>Eucarida</taxon>
        <taxon>Decapoda</taxon>
        <taxon>Pleocyemata</taxon>
        <taxon>Brachyura</taxon>
        <taxon>Eubrachyura</taxon>
        <taxon>Portunoidea</taxon>
        <taxon>Portunidae</taxon>
        <taxon>Portuninae</taxon>
        <taxon>Scylla</taxon>
    </lineage>
</organism>
<feature type="region of interest" description="Disordered" evidence="1">
    <location>
        <begin position="497"/>
        <end position="517"/>
    </location>
</feature>
<evidence type="ECO:0000313" key="3">
    <source>
        <dbReference type="Proteomes" id="UP001487740"/>
    </source>
</evidence>
<feature type="compositionally biased region" description="Pro residues" evidence="1">
    <location>
        <begin position="539"/>
        <end position="556"/>
    </location>
</feature>
<dbReference type="AlphaFoldDB" id="A0AAW0UH23"/>
<reference evidence="2 3" key="1">
    <citation type="submission" date="2023-03" db="EMBL/GenBank/DDBJ databases">
        <title>High-quality genome of Scylla paramamosain provides insights in environmental adaptation.</title>
        <authorList>
            <person name="Zhang L."/>
        </authorList>
    </citation>
    <scope>NUCLEOTIDE SEQUENCE [LARGE SCALE GENOMIC DNA]</scope>
    <source>
        <strain evidence="2">LZ_2023a</strain>
        <tissue evidence="2">Muscle</tissue>
    </source>
</reference>
<feature type="compositionally biased region" description="Low complexity" evidence="1">
    <location>
        <begin position="583"/>
        <end position="598"/>
    </location>
</feature>
<sequence>MWTCHDGPVNWYLCDATCAHLALHITTWPAMGCNYLRGGCDTTWPPLATVSSSRARRCEAVSGAARAEAAVSVSTLGRPSQRPLLFFLSYFGVPWWLAAPPALHALPPPCQPRGKAEQVLRRAECGWQGLTSAAAADGADATPTVSLSKFKQVRAPHSCHLTLSRATCCPLTPHASSSPLTCTPQTPLLSLNAPGMPRTAALDMCCDPVEISEATPGSHHQYHTRSHGVTPPPISYHTTAGDIGSQWHQSAQYSTILGHEVTAMECQESNHVACNEARRMTARGEAGRGVRVRAAGGVGVEGGGVGGVAGAGGPRCGRHVAAAALFLPGVNAWRRGWLLAPWGGGRGQRGTRARLGQSKAILAPPRGRLQAKLGGQGALLLQSPLGSLQGRPSLALSVSLVGLRATHTNRHHGRHQEEDAGDEAGEGQRYGQGRYPGAAEQGGQPQGGKGEEACPAAALVSLPHPAARSGHSAAPWLGLAGFGVTLGHFGSPRVAPYRGDSRLGQPHCTPPAASRAGQSLPCPAALFTVHRVHSNGRNTPPPTPARQASPTPPRPHAPQALTQLWRVLGKPGRAPPALPALPAPRRAGGERPAPGTRRQPGAPGRRGSVPSRSGAGVAHSLTPRGGTRLPGNPRAPVTRPLL</sequence>
<feature type="region of interest" description="Disordered" evidence="1">
    <location>
        <begin position="570"/>
        <end position="642"/>
    </location>
</feature>
<dbReference type="EMBL" id="JARAKH010000014">
    <property type="protein sequence ID" value="KAK8397487.1"/>
    <property type="molecule type" value="Genomic_DNA"/>
</dbReference>
<protein>
    <submittedName>
        <fullName evidence="2">Uncharacterized protein</fullName>
    </submittedName>
</protein>
<name>A0AAW0UH23_SCYPA</name>
<evidence type="ECO:0000256" key="1">
    <source>
        <dbReference type="SAM" id="MobiDB-lite"/>
    </source>
</evidence>
<proteinExistence type="predicted"/>
<feature type="compositionally biased region" description="Pro residues" evidence="1">
    <location>
        <begin position="573"/>
        <end position="582"/>
    </location>
</feature>
<dbReference type="Proteomes" id="UP001487740">
    <property type="component" value="Unassembled WGS sequence"/>
</dbReference>
<accession>A0AAW0UH23</accession>
<keyword evidence="3" id="KW-1185">Reference proteome</keyword>